<organism evidence="2">
    <name type="scientific">marine metagenome</name>
    <dbReference type="NCBI Taxonomy" id="408172"/>
    <lineage>
        <taxon>unclassified sequences</taxon>
        <taxon>metagenomes</taxon>
        <taxon>ecological metagenomes</taxon>
    </lineage>
</organism>
<evidence type="ECO:0000313" key="2">
    <source>
        <dbReference type="EMBL" id="SVD09544.1"/>
    </source>
</evidence>
<dbReference type="Pfam" id="PF13462">
    <property type="entry name" value="Thioredoxin_4"/>
    <property type="match status" value="1"/>
</dbReference>
<dbReference type="InterPro" id="IPR036249">
    <property type="entry name" value="Thioredoxin-like_sf"/>
</dbReference>
<dbReference type="InterPro" id="IPR012336">
    <property type="entry name" value="Thioredoxin-like_fold"/>
</dbReference>
<dbReference type="CDD" id="cd02972">
    <property type="entry name" value="DsbA_family"/>
    <property type="match status" value="1"/>
</dbReference>
<reference evidence="2" key="1">
    <citation type="submission" date="2018-05" db="EMBL/GenBank/DDBJ databases">
        <authorList>
            <person name="Lanie J.A."/>
            <person name="Ng W.-L."/>
            <person name="Kazmierczak K.M."/>
            <person name="Andrzejewski T.M."/>
            <person name="Davidsen T.M."/>
            <person name="Wayne K.J."/>
            <person name="Tettelin H."/>
            <person name="Glass J.I."/>
            <person name="Rusch D."/>
            <person name="Podicherti R."/>
            <person name="Tsui H.-C.T."/>
            <person name="Winkler M.E."/>
        </authorList>
    </citation>
    <scope>NUCLEOTIDE SEQUENCE</scope>
</reference>
<gene>
    <name evidence="2" type="ORF">METZ01_LOCUS362398</name>
</gene>
<dbReference type="EMBL" id="UINC01129272">
    <property type="protein sequence ID" value="SVD09544.1"/>
    <property type="molecule type" value="Genomic_DNA"/>
</dbReference>
<dbReference type="AlphaFoldDB" id="A0A382SI15"/>
<evidence type="ECO:0000259" key="1">
    <source>
        <dbReference type="Pfam" id="PF13462"/>
    </source>
</evidence>
<name>A0A382SI15_9ZZZZ</name>
<feature type="non-terminal residue" evidence="2">
    <location>
        <position position="136"/>
    </location>
</feature>
<protein>
    <recommendedName>
        <fullName evidence="1">Thioredoxin-like fold domain-containing protein</fullName>
    </recommendedName>
</protein>
<dbReference type="Gene3D" id="3.40.30.10">
    <property type="entry name" value="Glutaredoxin"/>
    <property type="match status" value="1"/>
</dbReference>
<proteinExistence type="predicted"/>
<feature type="domain" description="Thioredoxin-like fold" evidence="1">
    <location>
        <begin position="19"/>
        <end position="134"/>
    </location>
</feature>
<dbReference type="SUPFAM" id="SSF52833">
    <property type="entry name" value="Thioredoxin-like"/>
    <property type="match status" value="1"/>
</dbReference>
<accession>A0A382SI15</accession>
<sequence>MFFCLKSYSDNTSANISLVVLGQDKAPVKIKIFSSLTCPHCANFHINVVSEIKKEYIETGKVQLIFIDFPLDQVAFNASKLLHCLDKKKQILFLDTIYETQNKWMSGSNIKDINKNLKKIVMNFGINPTQFDKCLI</sequence>